<feature type="region of interest" description="Disordered" evidence="1">
    <location>
        <begin position="371"/>
        <end position="567"/>
    </location>
</feature>
<sequence>MADPLPEATALLCRLYKDTAGPALRQSLSKRAQSPELTPLPRDPRQQIKRTISSAPPTAAEIDVQLEEQFHHGVVPVPNSPGSDESLISGHLVENSPFICDAAMKREILAFIRLDKTVPIDPAQFPLLNKAHQWFFQIKDVPQNQSRSLPGSIYISLETNPPRTSAFFISDSVARVLAPRFAAIYSRFLRSPEFNFLATSKGHIWRIGKSTQAGPSDQSTQIPRHPAGQGSSDSSRVVAPSIPLQSSPRPRPSPVSRKSESTLYRSTMAATPSGRASSTPLNGQGGDPEEGEIAATPPGEPPIPPPPAKRPRATAERKSIVLSNLSGLRSTPGSSMLPQRPTVSPSSPVQPSEIVMQGKVPFPFPPPLLQTNLLNSGATTPARSSPTRHSLASTTRAVRSSASASAKPRPGPASKVQRPNLVLPTGSLAGTSCVSPIASASPTLTQHPEPPSDPKPSPIALVVPTAGNHTAPAPSSPTFLPPPGNSTPTRPLLVVKLGERPSPNLTSSSPPVAAPLRPSSPTRSPYLPPPASSGAGVPLSGPPGPVPTPTASELNHHREKDRADSSAPTLALDTTAAFSSLASPPGTPYSGSRTTPVHQAPPARLAMEEPVGGATLPHPQPTGLQASVPTPQSATFTHALSAPTGWSSGPPAPSVPLAAPSAHSTASLPFNSHTLAVESGIGHAAHSVPASAAGGHPMSPFVAPSTGALQTGSDLVEQPCLVPKNGAVQPQSENPALQQQWLNLQQQIHQQQLQHQSRQLQQHQQQQFQQQLQRQMQVLQQAQLVQQGQQHLRELGQFNARVVLNPQGELQSVHQHPLQQLKSAAAASPASQPPSHSPALVTSQSISLADLQNSGGQFQYPSPYAVLQSSVSSVTQKAAAAAIASATIPASHGAHSAIISSQGHVMGSSGHGSRPSKSGATGDRAGSTHARPTAAAAHGLSTEVVKYIDGKLNNMRGFFENELRLVEERQLAHQQASDQRFRNLEKSVAGIMVAVRRLTQPQVPVAPQVYRQHPGLPQSSLPLATFPAGSTYPPSQASPTYPPSSAPPHPFSNHPPM</sequence>
<feature type="compositionally biased region" description="Polar residues" evidence="1">
    <location>
        <begin position="428"/>
        <end position="446"/>
    </location>
</feature>
<feature type="compositionally biased region" description="Polar residues" evidence="1">
    <location>
        <begin position="622"/>
        <end position="638"/>
    </location>
</feature>
<feature type="compositionally biased region" description="Pro residues" evidence="1">
    <location>
        <begin position="1040"/>
        <end position="1057"/>
    </location>
</feature>
<dbReference type="EMBL" id="ML003363">
    <property type="protein sequence ID" value="RKP34096.1"/>
    <property type="molecule type" value="Genomic_DNA"/>
</dbReference>
<proteinExistence type="predicted"/>
<feature type="compositionally biased region" description="Pro residues" evidence="1">
    <location>
        <begin position="448"/>
        <end position="457"/>
    </location>
</feature>
<protein>
    <submittedName>
        <fullName evidence="2">Uncharacterized protein</fullName>
    </submittedName>
</protein>
<evidence type="ECO:0000256" key="1">
    <source>
        <dbReference type="SAM" id="MobiDB-lite"/>
    </source>
</evidence>
<feature type="compositionally biased region" description="Low complexity" evidence="1">
    <location>
        <begin position="655"/>
        <end position="664"/>
    </location>
</feature>
<feature type="compositionally biased region" description="Pro residues" evidence="1">
    <location>
        <begin position="298"/>
        <end position="308"/>
    </location>
</feature>
<feature type="region of interest" description="Disordered" evidence="1">
    <location>
        <begin position="24"/>
        <end position="45"/>
    </location>
</feature>
<feature type="compositionally biased region" description="Polar residues" evidence="1">
    <location>
        <begin position="262"/>
        <end position="282"/>
    </location>
</feature>
<feature type="compositionally biased region" description="Polar residues" evidence="1">
    <location>
        <begin position="321"/>
        <end position="337"/>
    </location>
</feature>
<feature type="compositionally biased region" description="Low complexity" evidence="1">
    <location>
        <begin position="820"/>
        <end position="830"/>
    </location>
</feature>
<feature type="region of interest" description="Disordered" evidence="1">
    <location>
        <begin position="820"/>
        <end position="842"/>
    </location>
</feature>
<dbReference type="Proteomes" id="UP000268162">
    <property type="component" value="Unassembled WGS sequence"/>
</dbReference>
<name>A0A4P9ZLB6_9FUNG</name>
<feature type="compositionally biased region" description="Low complexity" evidence="1">
    <location>
        <begin position="1030"/>
        <end position="1039"/>
    </location>
</feature>
<evidence type="ECO:0000313" key="3">
    <source>
        <dbReference type="Proteomes" id="UP000268162"/>
    </source>
</evidence>
<keyword evidence="3" id="KW-1185">Reference proteome</keyword>
<reference evidence="3" key="1">
    <citation type="journal article" date="2018" name="Nat. Microbiol.">
        <title>Leveraging single-cell genomics to expand the fungal tree of life.</title>
        <authorList>
            <person name="Ahrendt S.R."/>
            <person name="Quandt C.A."/>
            <person name="Ciobanu D."/>
            <person name="Clum A."/>
            <person name="Salamov A."/>
            <person name="Andreopoulos B."/>
            <person name="Cheng J.F."/>
            <person name="Woyke T."/>
            <person name="Pelin A."/>
            <person name="Henrissat B."/>
            <person name="Reynolds N.K."/>
            <person name="Benny G.L."/>
            <person name="Smith M.E."/>
            <person name="James T.Y."/>
            <person name="Grigoriev I.V."/>
        </authorList>
    </citation>
    <scope>NUCLEOTIDE SEQUENCE [LARGE SCALE GENOMIC DNA]</scope>
    <source>
        <strain evidence="3">RSA 468</strain>
    </source>
</reference>
<dbReference type="AlphaFoldDB" id="A0A4P9ZLB6"/>
<feature type="compositionally biased region" description="Basic and acidic residues" evidence="1">
    <location>
        <begin position="554"/>
        <end position="564"/>
    </location>
</feature>
<feature type="region of interest" description="Disordered" evidence="1">
    <location>
        <begin position="209"/>
        <end position="351"/>
    </location>
</feature>
<feature type="region of interest" description="Disordered" evidence="1">
    <location>
        <begin position="1014"/>
        <end position="1057"/>
    </location>
</feature>
<feature type="compositionally biased region" description="Polar residues" evidence="1">
    <location>
        <begin position="209"/>
        <end position="222"/>
    </location>
</feature>
<evidence type="ECO:0000313" key="2">
    <source>
        <dbReference type="EMBL" id="RKP34096.1"/>
    </source>
</evidence>
<dbReference type="STRING" id="215637.A0A4P9ZLB6"/>
<organism evidence="2 3">
    <name type="scientific">Dimargaris cristalligena</name>
    <dbReference type="NCBI Taxonomy" id="215637"/>
    <lineage>
        <taxon>Eukaryota</taxon>
        <taxon>Fungi</taxon>
        <taxon>Fungi incertae sedis</taxon>
        <taxon>Zoopagomycota</taxon>
        <taxon>Kickxellomycotina</taxon>
        <taxon>Dimargaritomycetes</taxon>
        <taxon>Dimargaritales</taxon>
        <taxon>Dimargaritaceae</taxon>
        <taxon>Dimargaris</taxon>
    </lineage>
</organism>
<feature type="region of interest" description="Disordered" evidence="1">
    <location>
        <begin position="579"/>
        <end position="664"/>
    </location>
</feature>
<feature type="compositionally biased region" description="Low complexity" evidence="1">
    <location>
        <begin position="338"/>
        <end position="351"/>
    </location>
</feature>
<feature type="compositionally biased region" description="Polar residues" evidence="1">
    <location>
        <begin position="26"/>
        <end position="36"/>
    </location>
</feature>
<feature type="compositionally biased region" description="Polar residues" evidence="1">
    <location>
        <begin position="371"/>
        <end position="391"/>
    </location>
</feature>
<gene>
    <name evidence="2" type="ORF">BJ085DRAFT_40594</name>
</gene>
<feature type="region of interest" description="Disordered" evidence="1">
    <location>
        <begin position="903"/>
        <end position="937"/>
    </location>
</feature>
<feature type="compositionally biased region" description="Low complexity" evidence="1">
    <location>
        <begin position="392"/>
        <end position="415"/>
    </location>
</feature>
<accession>A0A4P9ZLB6</accession>